<evidence type="ECO:0000313" key="2">
    <source>
        <dbReference type="EMBL" id="PPR85090.1"/>
    </source>
</evidence>
<name>A0A2P5W1W7_GOSBA</name>
<dbReference type="Proteomes" id="UP000239757">
    <property type="component" value="Unassembled WGS sequence"/>
</dbReference>
<dbReference type="EMBL" id="KZ669555">
    <property type="protein sequence ID" value="PPR85090.1"/>
    <property type="molecule type" value="Genomic_DNA"/>
</dbReference>
<feature type="compositionally biased region" description="Polar residues" evidence="1">
    <location>
        <begin position="20"/>
        <end position="29"/>
    </location>
</feature>
<gene>
    <name evidence="2" type="ORF">GOBAR_AA35599</name>
</gene>
<evidence type="ECO:0000313" key="3">
    <source>
        <dbReference type="Proteomes" id="UP000239757"/>
    </source>
</evidence>
<organism evidence="2 3">
    <name type="scientific">Gossypium barbadense</name>
    <name type="common">Sea Island cotton</name>
    <name type="synonym">Hibiscus barbadensis</name>
    <dbReference type="NCBI Taxonomy" id="3634"/>
    <lineage>
        <taxon>Eukaryota</taxon>
        <taxon>Viridiplantae</taxon>
        <taxon>Streptophyta</taxon>
        <taxon>Embryophyta</taxon>
        <taxon>Tracheophyta</taxon>
        <taxon>Spermatophyta</taxon>
        <taxon>Magnoliopsida</taxon>
        <taxon>eudicotyledons</taxon>
        <taxon>Gunneridae</taxon>
        <taxon>Pentapetalae</taxon>
        <taxon>rosids</taxon>
        <taxon>malvids</taxon>
        <taxon>Malvales</taxon>
        <taxon>Malvaceae</taxon>
        <taxon>Malvoideae</taxon>
        <taxon>Gossypium</taxon>
    </lineage>
</organism>
<evidence type="ECO:0000256" key="1">
    <source>
        <dbReference type="SAM" id="MobiDB-lite"/>
    </source>
</evidence>
<sequence>MDEQNGLLRPPAPCEYHPGLQTTTTGSTHNKGEASPCGAGGLAATPQRMPHRRAILPLPSQPRHAAAVNINCLRAPIYWLN</sequence>
<accession>A0A2P5W1W7</accession>
<feature type="region of interest" description="Disordered" evidence="1">
    <location>
        <begin position="1"/>
        <end position="45"/>
    </location>
</feature>
<protein>
    <submittedName>
        <fullName evidence="2">Uncharacterized protein</fullName>
    </submittedName>
</protein>
<dbReference type="AlphaFoldDB" id="A0A2P5W1W7"/>
<reference evidence="2 3" key="1">
    <citation type="submission" date="2015-01" db="EMBL/GenBank/DDBJ databases">
        <title>Genome of allotetraploid Gossypium barbadense reveals genomic plasticity and fiber elongation in cotton evolution.</title>
        <authorList>
            <person name="Chen X."/>
            <person name="Liu X."/>
            <person name="Zhao B."/>
            <person name="Zheng H."/>
            <person name="Hu Y."/>
            <person name="Lu G."/>
            <person name="Yang C."/>
            <person name="Chen J."/>
            <person name="Shan C."/>
            <person name="Zhang L."/>
            <person name="Zhou Y."/>
            <person name="Wang L."/>
            <person name="Guo W."/>
            <person name="Bai Y."/>
            <person name="Ruan J."/>
            <person name="Shangguan X."/>
            <person name="Mao Y."/>
            <person name="Jiang J."/>
            <person name="Zhu Y."/>
            <person name="Lei J."/>
            <person name="Kang H."/>
            <person name="Chen S."/>
            <person name="He X."/>
            <person name="Wang R."/>
            <person name="Wang Y."/>
            <person name="Chen J."/>
            <person name="Wang L."/>
            <person name="Yu S."/>
            <person name="Wang B."/>
            <person name="Wei J."/>
            <person name="Song S."/>
            <person name="Lu X."/>
            <person name="Gao Z."/>
            <person name="Gu W."/>
            <person name="Deng X."/>
            <person name="Ma D."/>
            <person name="Wang S."/>
            <person name="Liang W."/>
            <person name="Fang L."/>
            <person name="Cai C."/>
            <person name="Zhu X."/>
            <person name="Zhou B."/>
            <person name="Zhang Y."/>
            <person name="Chen Z."/>
            <person name="Xu S."/>
            <person name="Zhu R."/>
            <person name="Wang S."/>
            <person name="Zhang T."/>
            <person name="Zhao G."/>
        </authorList>
    </citation>
    <scope>NUCLEOTIDE SEQUENCE [LARGE SCALE GENOMIC DNA]</scope>
    <source>
        <strain evidence="3">cv. Xinhai21</strain>
        <tissue evidence="2">Leaf</tissue>
    </source>
</reference>
<proteinExistence type="predicted"/>